<feature type="transmembrane region" description="Helical" evidence="7">
    <location>
        <begin position="791"/>
        <end position="815"/>
    </location>
</feature>
<dbReference type="PROSITE" id="PS50011">
    <property type="entry name" value="PROTEIN_KINASE_DOM"/>
    <property type="match status" value="1"/>
</dbReference>
<evidence type="ECO:0000256" key="3">
    <source>
        <dbReference type="ARBA" id="ARBA00022741"/>
    </source>
</evidence>
<feature type="region of interest" description="Disordered" evidence="6">
    <location>
        <begin position="1"/>
        <end position="61"/>
    </location>
</feature>
<keyword evidence="3" id="KW-0547">Nucleotide-binding</keyword>
<dbReference type="Gene3D" id="3.30.200.20">
    <property type="entry name" value="Phosphorylase Kinase, domain 1"/>
    <property type="match status" value="1"/>
</dbReference>
<feature type="transmembrane region" description="Helical" evidence="7">
    <location>
        <begin position="744"/>
        <end position="762"/>
    </location>
</feature>
<dbReference type="PANTHER" id="PTHR43671">
    <property type="entry name" value="SERINE/THREONINE-PROTEIN KINASE NEK"/>
    <property type="match status" value="1"/>
</dbReference>
<proteinExistence type="predicted"/>
<dbReference type="Proteomes" id="UP001250214">
    <property type="component" value="Unassembled WGS sequence"/>
</dbReference>
<evidence type="ECO:0000313" key="10">
    <source>
        <dbReference type="Proteomes" id="UP001250214"/>
    </source>
</evidence>
<protein>
    <recommendedName>
        <fullName evidence="1">non-specific serine/threonine protein kinase</fullName>
        <ecNumber evidence="1">2.7.11.1</ecNumber>
    </recommendedName>
</protein>
<dbReference type="RefSeq" id="WP_310910646.1">
    <property type="nucleotide sequence ID" value="NZ_JAVLVT010000001.1"/>
</dbReference>
<dbReference type="Pfam" id="PF00069">
    <property type="entry name" value="Pkinase"/>
    <property type="match status" value="1"/>
</dbReference>
<evidence type="ECO:0000259" key="8">
    <source>
        <dbReference type="PROSITE" id="PS50011"/>
    </source>
</evidence>
<dbReference type="InterPro" id="IPR050660">
    <property type="entry name" value="NEK_Ser/Thr_kinase"/>
</dbReference>
<feature type="compositionally biased region" description="Low complexity" evidence="6">
    <location>
        <begin position="27"/>
        <end position="45"/>
    </location>
</feature>
<dbReference type="InterPro" id="IPR011009">
    <property type="entry name" value="Kinase-like_dom_sf"/>
</dbReference>
<dbReference type="InterPro" id="IPR000719">
    <property type="entry name" value="Prot_kinase_dom"/>
</dbReference>
<keyword evidence="2" id="KW-0808">Transferase</keyword>
<feature type="transmembrane region" description="Helical" evidence="7">
    <location>
        <begin position="821"/>
        <end position="846"/>
    </location>
</feature>
<evidence type="ECO:0000256" key="2">
    <source>
        <dbReference type="ARBA" id="ARBA00022679"/>
    </source>
</evidence>
<feature type="compositionally biased region" description="Low complexity" evidence="6">
    <location>
        <begin position="10"/>
        <end position="19"/>
    </location>
</feature>
<evidence type="ECO:0000256" key="5">
    <source>
        <dbReference type="ARBA" id="ARBA00022840"/>
    </source>
</evidence>
<organism evidence="9 10">
    <name type="scientific">Lipingzhangella rawalii</name>
    <dbReference type="NCBI Taxonomy" id="2055835"/>
    <lineage>
        <taxon>Bacteria</taxon>
        <taxon>Bacillati</taxon>
        <taxon>Actinomycetota</taxon>
        <taxon>Actinomycetes</taxon>
        <taxon>Streptosporangiales</taxon>
        <taxon>Nocardiopsidaceae</taxon>
        <taxon>Lipingzhangella</taxon>
    </lineage>
</organism>
<feature type="transmembrane region" description="Helical" evidence="7">
    <location>
        <begin position="853"/>
        <end position="873"/>
    </location>
</feature>
<reference evidence="10" key="1">
    <citation type="submission" date="2023-07" db="EMBL/GenBank/DDBJ databases">
        <title>Novel species in the genus Lipingzhangella isolated from Sambhar Salt Lake.</title>
        <authorList>
            <person name="Jiya N."/>
            <person name="Kajale S."/>
            <person name="Sharma A."/>
        </authorList>
    </citation>
    <scope>NUCLEOTIDE SEQUENCE [LARGE SCALE GENOMIC DNA]</scope>
    <source>
        <strain evidence="10">LS1_29</strain>
    </source>
</reference>
<comment type="caution">
    <text evidence="9">The sequence shown here is derived from an EMBL/GenBank/DDBJ whole genome shotgun (WGS) entry which is preliminary data.</text>
</comment>
<keyword evidence="7" id="KW-0472">Membrane</keyword>
<keyword evidence="10" id="KW-1185">Reference proteome</keyword>
<evidence type="ECO:0000256" key="4">
    <source>
        <dbReference type="ARBA" id="ARBA00022777"/>
    </source>
</evidence>
<accession>A0ABU2H2T6</accession>
<evidence type="ECO:0000256" key="1">
    <source>
        <dbReference type="ARBA" id="ARBA00012513"/>
    </source>
</evidence>
<gene>
    <name evidence="9" type="ORF">RIF23_02360</name>
</gene>
<feature type="transmembrane region" description="Helical" evidence="7">
    <location>
        <begin position="885"/>
        <end position="904"/>
    </location>
</feature>
<keyword evidence="5" id="KW-0067">ATP-binding</keyword>
<dbReference type="PANTHER" id="PTHR43671:SF13">
    <property type="entry name" value="SERINE_THREONINE-PROTEIN KINASE NEK2"/>
    <property type="match status" value="1"/>
</dbReference>
<feature type="transmembrane region" description="Helical" evidence="7">
    <location>
        <begin position="659"/>
        <end position="680"/>
    </location>
</feature>
<name>A0ABU2H2T6_9ACTN</name>
<sequence length="916" mass="99086">MTSPHDPQQPARTRPQNTAPTPPATPPASTRAQGRQAGPGTTRQSPPSPPSPRSTRGTHDDTAAFPAELTHSYTPVDLVGTGAEGAVWRVVDARTHAELAIKVHWDNQPMDPDLLRHLDNAAFHRHVPAITDHGRLTTSAGTRDWVAMEYLPVNLADVLATMPAVATSSDTDVRERAHAIIAELCALIAFWQQQVDRNPLDFKPANILVRRTGTEPGQFVIADFGGIHRFTASQLHGGASRFNLAYAPPEHTWSEHAGPWPWWGLGEIAYELACGQPRYRHRDGGVKDDAEILRGQILGDRGASIPDEHWRRLVRGLLTVDPADRWGAAEVQAWLNGEEPEVAEDRAGPAVGDTPGPTAPAPTVTFGRLQLSDPAEVAAQILDRGEDAAHWLLAEGGAHQLAHYLDQLGEHTYDTTQLHRLEQDPDRAHLAVTALGAAFAPELTPTYAGRAVDTAGLVELAGTEPGFLRRLLSQPEAMRTIAVYACGHPECRRVPRCDRIQRLAAEAPQLARQAEEDTAQLGERLTAADATGEAAPPEWGSLSDAEHDHAHALATLAVLDPASLRTQVEQMRPTALLGPHWWRRQVLSCDTSDTPTGRRSMVVALLLADRAAVERARLAQRPQGGVYAKSLWHRVVTGVLAGLALINAVWAGAGSFDDIGVVLANVFPLIVVTSTIVALWPWPSAERAPRALTALSWASGLLAAATYRGLDGSPPTHAQAWWPAPDWLVGFLGLLPAPFQVTTWWFPTLIAVTVVMLAIKFVRFRMRLAYRERYVHFWDTPRLGPTPEERLGLAPLLAVTWLGIVIVGTVTAGVAHSTSSTITLALAGPPLAYLAVYLAVGAGLLYLSTPRKLVAWTVTAVVSLASCGWVQPLRLVEVWDVGPLQATWLILLGLGMLGGAALYARTRLSPRPIPSI</sequence>
<keyword evidence="4" id="KW-0418">Kinase</keyword>
<dbReference type="EC" id="2.7.11.1" evidence="1"/>
<dbReference type="EMBL" id="JAVLVT010000001">
    <property type="protein sequence ID" value="MDS1269135.1"/>
    <property type="molecule type" value="Genomic_DNA"/>
</dbReference>
<dbReference type="SMART" id="SM00220">
    <property type="entry name" value="S_TKc"/>
    <property type="match status" value="1"/>
</dbReference>
<feature type="transmembrane region" description="Helical" evidence="7">
    <location>
        <begin position="631"/>
        <end position="653"/>
    </location>
</feature>
<evidence type="ECO:0000256" key="6">
    <source>
        <dbReference type="SAM" id="MobiDB-lite"/>
    </source>
</evidence>
<keyword evidence="7" id="KW-0812">Transmembrane</keyword>
<evidence type="ECO:0000313" key="9">
    <source>
        <dbReference type="EMBL" id="MDS1269135.1"/>
    </source>
</evidence>
<dbReference type="SUPFAM" id="SSF56112">
    <property type="entry name" value="Protein kinase-like (PK-like)"/>
    <property type="match status" value="1"/>
</dbReference>
<dbReference type="Gene3D" id="1.10.510.10">
    <property type="entry name" value="Transferase(Phosphotransferase) domain 1"/>
    <property type="match status" value="1"/>
</dbReference>
<feature type="domain" description="Protein kinase" evidence="8">
    <location>
        <begin position="73"/>
        <end position="335"/>
    </location>
</feature>
<evidence type="ECO:0000256" key="7">
    <source>
        <dbReference type="SAM" id="Phobius"/>
    </source>
</evidence>
<keyword evidence="7" id="KW-1133">Transmembrane helix</keyword>